<sequence>MSEISEISEEKETKETKETINIVVSCDGTLNGPTVETNLYKLHILLLYDNYCNHCKDDEPLKFSKFKWLKDLQNRNQKYRKTREIASGAFRYEDQYYEKGVGENFNLIDTALGYSMIDRIKRAYRHIVRRYNDNKNEGKHKEIWLFGFSRGAFTVRCVAGMIQNCGILKYDSKKLINRAYDLYRSGDPDEEESISFRKSFSHPGPPVIKFLGLWDTVGAQGLPSLTIGQGFEYLKLHDNNVSKLVKNAYQVLAIHEKSVFFEPIPINNECEKCEECRKDEECEECKKNEECKNNEKCERIKCEECEKNKECRNSKKCTCTKLEEIWFPGDHLEVGGGTFSVDKYISNESLLWMIRKILYTGGLFSEKRLGEKEFGEKRINKIPKSRFRSLLQYGHYLIPFFYLKRASTTVPYLGRNRNIPLYRDDNGMLTFDLLYEKGYWDLKGYWKNKRFKNIDKIRKHKYKPNSLVEFYDTMEDILIEEFLATNGNDGEIDKKDGNEEIEKILNSIKDNPFDAKTISKFNKGRLIHRYKAHVVKDSCLICNLRDSMTNNGIFDRLEMRVRQLTNKKK</sequence>
<protein>
    <submittedName>
        <fullName evidence="2">4377_t:CDS:1</fullName>
    </submittedName>
</protein>
<dbReference type="PANTHER" id="PTHR33840:SF1">
    <property type="entry name" value="TLE1 PHOSPHOLIPASE DOMAIN-CONTAINING PROTEIN"/>
    <property type="match status" value="1"/>
</dbReference>
<feature type="domain" description="T6SS Phospholipase effector Tle1-like catalytic" evidence="1">
    <location>
        <begin position="21"/>
        <end position="355"/>
    </location>
</feature>
<dbReference type="InterPro" id="IPR018712">
    <property type="entry name" value="Tle1-like_cat"/>
</dbReference>
<reference evidence="2" key="1">
    <citation type="submission" date="2021-06" db="EMBL/GenBank/DDBJ databases">
        <authorList>
            <person name="Kallberg Y."/>
            <person name="Tangrot J."/>
            <person name="Rosling A."/>
        </authorList>
    </citation>
    <scope>NUCLEOTIDE SEQUENCE</scope>
    <source>
        <strain evidence="2">AZ414A</strain>
    </source>
</reference>
<dbReference type="EMBL" id="CAJVPK010000055">
    <property type="protein sequence ID" value="CAG8439096.1"/>
    <property type="molecule type" value="Genomic_DNA"/>
</dbReference>
<dbReference type="Pfam" id="PF09994">
    <property type="entry name" value="T6SS_Tle1-like_cat"/>
    <property type="match status" value="1"/>
</dbReference>
<dbReference type="OrthoDB" id="59699at2759"/>
<dbReference type="AlphaFoldDB" id="A0A9N8V6A9"/>
<dbReference type="PANTHER" id="PTHR33840">
    <property type="match status" value="1"/>
</dbReference>
<organism evidence="2 3">
    <name type="scientific">Diversispora eburnea</name>
    <dbReference type="NCBI Taxonomy" id="1213867"/>
    <lineage>
        <taxon>Eukaryota</taxon>
        <taxon>Fungi</taxon>
        <taxon>Fungi incertae sedis</taxon>
        <taxon>Mucoromycota</taxon>
        <taxon>Glomeromycotina</taxon>
        <taxon>Glomeromycetes</taxon>
        <taxon>Diversisporales</taxon>
        <taxon>Diversisporaceae</taxon>
        <taxon>Diversispora</taxon>
    </lineage>
</organism>
<gene>
    <name evidence="2" type="ORF">DEBURN_LOCUS1289</name>
</gene>
<accession>A0A9N8V6A9</accession>
<dbReference type="Proteomes" id="UP000789706">
    <property type="component" value="Unassembled WGS sequence"/>
</dbReference>
<name>A0A9N8V6A9_9GLOM</name>
<evidence type="ECO:0000313" key="3">
    <source>
        <dbReference type="Proteomes" id="UP000789706"/>
    </source>
</evidence>
<keyword evidence="3" id="KW-1185">Reference proteome</keyword>
<evidence type="ECO:0000313" key="2">
    <source>
        <dbReference type="EMBL" id="CAG8439096.1"/>
    </source>
</evidence>
<comment type="caution">
    <text evidence="2">The sequence shown here is derived from an EMBL/GenBank/DDBJ whole genome shotgun (WGS) entry which is preliminary data.</text>
</comment>
<evidence type="ECO:0000259" key="1">
    <source>
        <dbReference type="Pfam" id="PF09994"/>
    </source>
</evidence>
<proteinExistence type="predicted"/>